<name>A0A371PYA9_STRIH</name>
<gene>
    <name evidence="2" type="ORF">DY245_26630</name>
</gene>
<dbReference type="EMBL" id="QUAC01000212">
    <property type="protein sequence ID" value="REK87472.1"/>
    <property type="molecule type" value="Genomic_DNA"/>
</dbReference>
<protein>
    <submittedName>
        <fullName evidence="2">Uncharacterized protein</fullName>
    </submittedName>
</protein>
<evidence type="ECO:0000313" key="3">
    <source>
        <dbReference type="Proteomes" id="UP000262477"/>
    </source>
</evidence>
<organism evidence="2 3">
    <name type="scientific">Streptomyces inhibens</name>
    <dbReference type="NCBI Taxonomy" id="2293571"/>
    <lineage>
        <taxon>Bacteria</taxon>
        <taxon>Bacillati</taxon>
        <taxon>Actinomycetota</taxon>
        <taxon>Actinomycetes</taxon>
        <taxon>Kitasatosporales</taxon>
        <taxon>Streptomycetaceae</taxon>
        <taxon>Streptomyces</taxon>
    </lineage>
</organism>
<keyword evidence="1" id="KW-1133">Transmembrane helix</keyword>
<feature type="transmembrane region" description="Helical" evidence="1">
    <location>
        <begin position="38"/>
        <end position="58"/>
    </location>
</feature>
<evidence type="ECO:0000256" key="1">
    <source>
        <dbReference type="SAM" id="Phobius"/>
    </source>
</evidence>
<dbReference type="AlphaFoldDB" id="A0A371PYA9"/>
<evidence type="ECO:0000313" key="2">
    <source>
        <dbReference type="EMBL" id="REK87472.1"/>
    </source>
</evidence>
<proteinExistence type="predicted"/>
<keyword evidence="1" id="KW-0472">Membrane</keyword>
<keyword evidence="3" id="KW-1185">Reference proteome</keyword>
<sequence>MMRHPFEPARLISGIAALAVGTGYGLDALGVWHAPGPWLFFALPAGLVLSGITAAIWATARRHHADRTDEPAIPQRS</sequence>
<keyword evidence="1" id="KW-0812">Transmembrane</keyword>
<reference evidence="2 3" key="1">
    <citation type="submission" date="2018-08" db="EMBL/GenBank/DDBJ databases">
        <title>Streptomyces NEAU-D10 sp. nov., a novel Actinomycete isolated from soil.</title>
        <authorList>
            <person name="Jin L."/>
        </authorList>
    </citation>
    <scope>NUCLEOTIDE SEQUENCE [LARGE SCALE GENOMIC DNA]</scope>
    <source>
        <strain evidence="2 3">NEAU-D10</strain>
    </source>
</reference>
<accession>A0A371PYA9</accession>
<feature type="transmembrane region" description="Helical" evidence="1">
    <location>
        <begin position="12"/>
        <end position="32"/>
    </location>
</feature>
<comment type="caution">
    <text evidence="2">The sequence shown here is derived from an EMBL/GenBank/DDBJ whole genome shotgun (WGS) entry which is preliminary data.</text>
</comment>
<dbReference type="OrthoDB" id="4338664at2"/>
<dbReference type="Proteomes" id="UP000262477">
    <property type="component" value="Unassembled WGS sequence"/>
</dbReference>